<evidence type="ECO:0000313" key="3">
    <source>
        <dbReference type="EMBL" id="KAF6232808.1"/>
    </source>
</evidence>
<dbReference type="AlphaFoldDB" id="A0A8H6L288"/>
<gene>
    <name evidence="3" type="ORF">HO173_009022</name>
</gene>
<feature type="region of interest" description="Disordered" evidence="2">
    <location>
        <begin position="334"/>
        <end position="353"/>
    </location>
</feature>
<dbReference type="PANTHER" id="PTHR14778">
    <property type="entry name" value="KINETOCHORE-ASSOCIATED PROTEIN DSN1 HOMOLOG"/>
    <property type="match status" value="1"/>
</dbReference>
<feature type="region of interest" description="Disordered" evidence="2">
    <location>
        <begin position="486"/>
        <end position="518"/>
    </location>
</feature>
<feature type="compositionally biased region" description="Basic and acidic residues" evidence="2">
    <location>
        <begin position="174"/>
        <end position="201"/>
    </location>
</feature>
<evidence type="ECO:0000256" key="1">
    <source>
        <dbReference type="SAM" id="Coils"/>
    </source>
</evidence>
<evidence type="ECO:0000256" key="2">
    <source>
        <dbReference type="SAM" id="MobiDB-lite"/>
    </source>
</evidence>
<feature type="compositionally biased region" description="Basic and acidic residues" evidence="2">
    <location>
        <begin position="504"/>
        <end position="518"/>
    </location>
</feature>
<dbReference type="GO" id="GO:0007059">
    <property type="term" value="P:chromosome segregation"/>
    <property type="evidence" value="ECO:0007669"/>
    <property type="project" value="InterPro"/>
</dbReference>
<name>A0A8H6L288_9LECA</name>
<protein>
    <recommendedName>
        <fullName evidence="5">Kinetochore protein mis13</fullName>
    </recommendedName>
</protein>
<feature type="compositionally biased region" description="Basic and acidic residues" evidence="2">
    <location>
        <begin position="486"/>
        <end position="496"/>
    </location>
</feature>
<reference evidence="3 4" key="1">
    <citation type="journal article" date="2020" name="Genomics">
        <title>Complete, high-quality genomes from long-read metagenomic sequencing of two wolf lichen thalli reveals enigmatic genome architecture.</title>
        <authorList>
            <person name="McKenzie S.K."/>
            <person name="Walston R.F."/>
            <person name="Allen J.L."/>
        </authorList>
    </citation>
    <scope>NUCLEOTIDE SEQUENCE [LARGE SCALE GENOMIC DNA]</scope>
    <source>
        <strain evidence="3">WasteWater2</strain>
    </source>
</reference>
<dbReference type="Proteomes" id="UP000578531">
    <property type="component" value="Unassembled WGS sequence"/>
</dbReference>
<dbReference type="GO" id="GO:0051301">
    <property type="term" value="P:cell division"/>
    <property type="evidence" value="ECO:0007669"/>
    <property type="project" value="InterPro"/>
</dbReference>
<keyword evidence="1" id="KW-0175">Coiled coil</keyword>
<dbReference type="InterPro" id="IPR013218">
    <property type="entry name" value="Dsn1/Mis13"/>
</dbReference>
<dbReference type="PANTHER" id="PTHR14778:SF2">
    <property type="entry name" value="KINETOCHORE-ASSOCIATED PROTEIN DSN1 HOMOLOG"/>
    <property type="match status" value="1"/>
</dbReference>
<evidence type="ECO:0008006" key="5">
    <source>
        <dbReference type="Google" id="ProtNLM"/>
    </source>
</evidence>
<feature type="region of interest" description="Disordered" evidence="2">
    <location>
        <begin position="95"/>
        <end position="211"/>
    </location>
</feature>
<dbReference type="RefSeq" id="XP_037162234.1">
    <property type="nucleotide sequence ID" value="XM_037310918.1"/>
</dbReference>
<sequence length="518" mass="56936">MTAYATRAPLQLINNPHMMSEPSRGGRRRSSRLEDKEDAPFANGIVHDSEPVKGRQSTTVKQGKGSVNGAGVKSAGKRQLAWDEEADGFAFTRTRAKKAKAEAVLASTAEEPRQEEQAEPAPTRKSKKKATGSPSAAPVENGGETARRRSTRHSGEHENADPPALPVKKRRKDRASSELKPDHGGERSHMDNERARKDPQQDHTQPIEVTFDATKIALPFADTPIIRRNKEMRKTNATRRSSLGMRGRRASSLIDTGKSNAMPHDEVDSSEFYKHIASDGLSEPRRMKQLLTWCATRALGEKPLFSTEDGNARLAAREIQSQLLKDFSTKSEMSDWFSRNDSTPEPSLPRPNPMNVSNLAKIQDLEQQIARLQTERQTWESLLRPPPDSAVLLPPLPLDPPAPSAIDSNLLSDPAQTAALETLQSLTSDFQPSLSAITSSRLQAINQNLEFDVDKFAHNVHALGAYKDAAERIADEVLGLSAEALEKRDQEGKARAAGEGGEPGMRDVLRGLSRVVDR</sequence>
<dbReference type="EMBL" id="JACCJC010000045">
    <property type="protein sequence ID" value="KAF6232808.1"/>
    <property type="molecule type" value="Genomic_DNA"/>
</dbReference>
<dbReference type="GeneID" id="59290676"/>
<dbReference type="Pfam" id="PF08202">
    <property type="entry name" value="MIS13"/>
    <property type="match status" value="1"/>
</dbReference>
<proteinExistence type="predicted"/>
<dbReference type="OrthoDB" id="3364649at2759"/>
<dbReference type="GO" id="GO:0000444">
    <property type="term" value="C:MIS12/MIND type complex"/>
    <property type="evidence" value="ECO:0007669"/>
    <property type="project" value="InterPro"/>
</dbReference>
<evidence type="ECO:0000313" key="4">
    <source>
        <dbReference type="Proteomes" id="UP000578531"/>
    </source>
</evidence>
<feature type="region of interest" description="Disordered" evidence="2">
    <location>
        <begin position="1"/>
        <end position="83"/>
    </location>
</feature>
<accession>A0A8H6L288</accession>
<keyword evidence="4" id="KW-1185">Reference proteome</keyword>
<organism evidence="3 4">
    <name type="scientific">Letharia columbiana</name>
    <dbReference type="NCBI Taxonomy" id="112416"/>
    <lineage>
        <taxon>Eukaryota</taxon>
        <taxon>Fungi</taxon>
        <taxon>Dikarya</taxon>
        <taxon>Ascomycota</taxon>
        <taxon>Pezizomycotina</taxon>
        <taxon>Lecanoromycetes</taxon>
        <taxon>OSLEUM clade</taxon>
        <taxon>Lecanoromycetidae</taxon>
        <taxon>Lecanorales</taxon>
        <taxon>Lecanorineae</taxon>
        <taxon>Parmeliaceae</taxon>
        <taxon>Letharia</taxon>
    </lineage>
</organism>
<comment type="caution">
    <text evidence="3">The sequence shown here is derived from an EMBL/GenBank/DDBJ whole genome shotgun (WGS) entry which is preliminary data.</text>
</comment>
<feature type="coiled-coil region" evidence="1">
    <location>
        <begin position="355"/>
        <end position="382"/>
    </location>
</feature>